<dbReference type="AlphaFoldDB" id="A0A4Q2DTG1"/>
<comment type="caution">
    <text evidence="1">The sequence shown here is derived from an EMBL/GenBank/DDBJ whole genome shotgun (WGS) entry which is preliminary data.</text>
</comment>
<name>A0A4Q2DTG1_9AGAR</name>
<dbReference type="Proteomes" id="UP000290288">
    <property type="component" value="Unassembled WGS sequence"/>
</dbReference>
<organism evidence="1 2">
    <name type="scientific">Candolleomyces aberdarensis</name>
    <dbReference type="NCBI Taxonomy" id="2316362"/>
    <lineage>
        <taxon>Eukaryota</taxon>
        <taxon>Fungi</taxon>
        <taxon>Dikarya</taxon>
        <taxon>Basidiomycota</taxon>
        <taxon>Agaricomycotina</taxon>
        <taxon>Agaricomycetes</taxon>
        <taxon>Agaricomycetidae</taxon>
        <taxon>Agaricales</taxon>
        <taxon>Agaricineae</taxon>
        <taxon>Psathyrellaceae</taxon>
        <taxon>Candolleomyces</taxon>
    </lineage>
</organism>
<dbReference type="OrthoDB" id="3261813at2759"/>
<sequence>MDEWQDHPTFIEALAPLSSESHVVKFIITDRLNPCASRLPCIEKVTIYTHALGPISKEAIKSYFEIYLATVPWVDGRKASQTDIEKLTELSGGLPVWASIVVALLSYRFSESPPHEILAEIVGSRRQVVGPDGLGELYGKALNRLFPSSDAQSPQTRKYFRRYIGTTLVLQEAISLPDFSTLAGIPPHLTSSIQFILSALQTRSPPPGSEKMIHPAALLFHLSFLDYVQSTTAEISFATSRFDSHSAMGLTCLKQIGSLPPSSLHHSLTLRAIQRYAVKYWLYHVSNGTPRSNDQWSQTEHCSTLQTISARTQQQWGVLFCKSLMPAEDAPRSENGGEEGSMVSTLRKLAQWLDESGGDQWAFQVACLEVAVRIDDGDAQVWSELGWCYRARGDSRMGGFQMYEEAVMAFRHALELRPESHPDHAESLENVAEALWLCYQQNGNRDNLSEAISCSRMALTLNPTPHPNRHRHLNTLANSISELYLHNGSLGTLTEVISLRRGALALCPAPHPDYSISLNNLANALKELHEYNGNVDALNEAISLHRAALALRPSLNQYRSWSLNNLAYALQSLHECNKEIDVLYEAISLHCEALALRPAPNPYRSASLNNLASALLSLHKHNGDIDALNKAISLHHEALLFLPAPHTGRSRALDNLADALLYQFEQNGVLEVLDEAISHRRELLALRPPGHRYRTRGVNSLVVLLKKRYEATGDDRDSGEIEDLKAELAAFEDSDSG</sequence>
<dbReference type="Gene3D" id="1.25.40.10">
    <property type="entry name" value="Tetratricopeptide repeat domain"/>
    <property type="match status" value="3"/>
</dbReference>
<dbReference type="InterPro" id="IPR019734">
    <property type="entry name" value="TPR_rpt"/>
</dbReference>
<evidence type="ECO:0008006" key="3">
    <source>
        <dbReference type="Google" id="ProtNLM"/>
    </source>
</evidence>
<accession>A0A4Q2DTG1</accession>
<proteinExistence type="predicted"/>
<dbReference type="SMART" id="SM00028">
    <property type="entry name" value="TPR"/>
    <property type="match status" value="5"/>
</dbReference>
<evidence type="ECO:0000313" key="2">
    <source>
        <dbReference type="Proteomes" id="UP000290288"/>
    </source>
</evidence>
<dbReference type="EMBL" id="SDEE01000055">
    <property type="protein sequence ID" value="RXW22966.1"/>
    <property type="molecule type" value="Genomic_DNA"/>
</dbReference>
<dbReference type="STRING" id="2316362.A0A4Q2DTG1"/>
<protein>
    <recommendedName>
        <fullName evidence="3">TPR-like protein</fullName>
    </recommendedName>
</protein>
<dbReference type="SUPFAM" id="SSF48452">
    <property type="entry name" value="TPR-like"/>
    <property type="match status" value="2"/>
</dbReference>
<reference evidence="1 2" key="1">
    <citation type="submission" date="2019-01" db="EMBL/GenBank/DDBJ databases">
        <title>Draft genome sequence of Psathyrella aberdarensis IHI B618.</title>
        <authorList>
            <person name="Buettner E."/>
            <person name="Kellner H."/>
        </authorList>
    </citation>
    <scope>NUCLEOTIDE SEQUENCE [LARGE SCALE GENOMIC DNA]</scope>
    <source>
        <strain evidence="1 2">IHI B618</strain>
    </source>
</reference>
<dbReference type="PANTHER" id="PTHR19959:SF119">
    <property type="entry name" value="FUNGAL LIPASE-LIKE DOMAIN-CONTAINING PROTEIN"/>
    <property type="match status" value="1"/>
</dbReference>
<gene>
    <name evidence="1" type="ORF">EST38_g2883</name>
</gene>
<dbReference type="InterPro" id="IPR011990">
    <property type="entry name" value="TPR-like_helical_dom_sf"/>
</dbReference>
<evidence type="ECO:0000313" key="1">
    <source>
        <dbReference type="EMBL" id="RXW22966.1"/>
    </source>
</evidence>
<keyword evidence="2" id="KW-1185">Reference proteome</keyword>
<dbReference type="PANTHER" id="PTHR19959">
    <property type="entry name" value="KINESIN LIGHT CHAIN"/>
    <property type="match status" value="1"/>
</dbReference>